<evidence type="ECO:0000313" key="9">
    <source>
        <dbReference type="EMBL" id="TPX71345.1"/>
    </source>
</evidence>
<dbReference type="PANTHER" id="PTHR11804">
    <property type="entry name" value="PROTEASE M3 THIMET OLIGOPEPTIDASE-RELATED"/>
    <property type="match status" value="1"/>
</dbReference>
<protein>
    <recommendedName>
        <fullName evidence="8">Peptidase M3A/M3B catalytic domain-containing protein</fullName>
    </recommendedName>
</protein>
<gene>
    <name evidence="9" type="ORF">CcCBS67573_g06199</name>
</gene>
<reference evidence="9 10" key="1">
    <citation type="journal article" date="2019" name="Sci. Rep.">
        <title>Comparative genomics of chytrid fungi reveal insights into the obligate biotrophic and pathogenic lifestyle of Synchytrium endobioticum.</title>
        <authorList>
            <person name="van de Vossenberg B.T.L.H."/>
            <person name="Warris S."/>
            <person name="Nguyen H.D.T."/>
            <person name="van Gent-Pelzer M.P.E."/>
            <person name="Joly D.L."/>
            <person name="van de Geest H.C."/>
            <person name="Bonants P.J.M."/>
            <person name="Smith D.S."/>
            <person name="Levesque C.A."/>
            <person name="van der Lee T.A.J."/>
        </authorList>
    </citation>
    <scope>NUCLEOTIDE SEQUENCE [LARGE SCALE GENOMIC DNA]</scope>
    <source>
        <strain evidence="9 10">CBS 675.73</strain>
    </source>
</reference>
<dbReference type="InterPro" id="IPR024079">
    <property type="entry name" value="MetalloPept_cat_dom_sf"/>
</dbReference>
<keyword evidence="5 7" id="KW-0862">Zinc</keyword>
<evidence type="ECO:0000259" key="8">
    <source>
        <dbReference type="Pfam" id="PF01432"/>
    </source>
</evidence>
<dbReference type="AlphaFoldDB" id="A0A507F6N5"/>
<dbReference type="InterPro" id="IPR024080">
    <property type="entry name" value="Neurolysin/TOP_N"/>
</dbReference>
<dbReference type="Gene3D" id="3.40.390.10">
    <property type="entry name" value="Collagenase (Catalytic Domain)"/>
    <property type="match status" value="1"/>
</dbReference>
<evidence type="ECO:0000256" key="7">
    <source>
        <dbReference type="RuleBase" id="RU003435"/>
    </source>
</evidence>
<comment type="caution">
    <text evidence="9">The sequence shown here is derived from an EMBL/GenBank/DDBJ whole genome shotgun (WGS) entry which is preliminary data.</text>
</comment>
<evidence type="ECO:0000256" key="5">
    <source>
        <dbReference type="ARBA" id="ARBA00022833"/>
    </source>
</evidence>
<dbReference type="Pfam" id="PF01432">
    <property type="entry name" value="Peptidase_M3"/>
    <property type="match status" value="1"/>
</dbReference>
<evidence type="ECO:0000256" key="2">
    <source>
        <dbReference type="ARBA" id="ARBA00022670"/>
    </source>
</evidence>
<keyword evidence="4 7" id="KW-0378">Hydrolase</keyword>
<proteinExistence type="inferred from homology"/>
<dbReference type="InterPro" id="IPR001567">
    <property type="entry name" value="Pept_M3A_M3B_dom"/>
</dbReference>
<keyword evidence="6 7" id="KW-0482">Metalloprotease</keyword>
<dbReference type="CDD" id="cd06455">
    <property type="entry name" value="M3A_TOP"/>
    <property type="match status" value="1"/>
</dbReference>
<comment type="cofactor">
    <cofactor evidence="7">
        <name>Zn(2+)</name>
        <dbReference type="ChEBI" id="CHEBI:29105"/>
    </cofactor>
    <text evidence="7">Binds 1 zinc ion.</text>
</comment>
<sequence length="727" mass="81542">MVSFRRFVLESIRPRTASVASTLVSHAGIAPVPAAVHSIDESSFVPTLLSVLGAENVPIDTFHMATRAVSPLSRTALTLNLPVDAITDLVDEVIARSKEINDKVAAAKEFTFENTIKLLGDEDRTLQPLVSSFDFPSHVSADKAVRDASSAADTKWSAFCVETSMRKDVFLAVQKYAAKKEALDVNDQRLLDRIIRDFKRNGLDLDAATQERITAIKKEISELGILFSKNLGEENTKLFFDKAELEGLPADFIDRLTKREEDGKFEVSLKYPDAVPVLKLCHVDTTRAAMEAAFNSRCKDTNAEILDKLVKLRHEQALLLGFPNHASYILDVRMAKSPETVQTFLNTLNQKLQPLLDHDMKALLAIKEKTKLARNEPFDGKLHPYDMSYYINLIELEQYQVDHEALKKFFPLHVVTKGLFEIYQKLLGLRFVEVTEGLAEQVWHPDVKMYAVHDARKNDALVGHFFMDLHPRDGKYGHAAVFGLQPQAEGQLPAAALVANFSKPTAEKPSLLLHSEVVTYFHEFGHVFHQICSNVKWARFAGTSVERDFVECPSQMLENWCWEAETLNMLAGHIDDSTRKIPADLLERLIASKNANSGYTENRQLLFGLFDQAIHSGLESDIRTLWPEMQKRVVGLDATPGTFFPAAFGHLAGGYDAQYYGYMWSQVYATDMFFARFKEGKLLDAAAGADYRDMILARGGSRDAIDSLREFLGREPSQDAFLKSKGL</sequence>
<keyword evidence="3 7" id="KW-0479">Metal-binding</keyword>
<organism evidence="9 10">
    <name type="scientific">Chytriomyces confervae</name>
    <dbReference type="NCBI Taxonomy" id="246404"/>
    <lineage>
        <taxon>Eukaryota</taxon>
        <taxon>Fungi</taxon>
        <taxon>Fungi incertae sedis</taxon>
        <taxon>Chytridiomycota</taxon>
        <taxon>Chytridiomycota incertae sedis</taxon>
        <taxon>Chytridiomycetes</taxon>
        <taxon>Chytridiales</taxon>
        <taxon>Chytriomycetaceae</taxon>
        <taxon>Chytriomyces</taxon>
    </lineage>
</organism>
<dbReference type="InterPro" id="IPR045090">
    <property type="entry name" value="Pept_M3A_M3B"/>
</dbReference>
<dbReference type="OrthoDB" id="534666at2759"/>
<keyword evidence="10" id="KW-1185">Reference proteome</keyword>
<dbReference type="GO" id="GO:0046872">
    <property type="term" value="F:metal ion binding"/>
    <property type="evidence" value="ECO:0007669"/>
    <property type="project" value="UniProtKB-UniRule"/>
</dbReference>
<evidence type="ECO:0000256" key="6">
    <source>
        <dbReference type="ARBA" id="ARBA00023049"/>
    </source>
</evidence>
<dbReference type="InterPro" id="IPR024077">
    <property type="entry name" value="Neurolysin/TOP_dom2"/>
</dbReference>
<accession>A0A507F6N5</accession>
<name>A0A507F6N5_9FUNG</name>
<evidence type="ECO:0000256" key="1">
    <source>
        <dbReference type="ARBA" id="ARBA00006040"/>
    </source>
</evidence>
<evidence type="ECO:0000256" key="4">
    <source>
        <dbReference type="ARBA" id="ARBA00022801"/>
    </source>
</evidence>
<dbReference type="Gene3D" id="1.20.1050.40">
    <property type="entry name" value="Endopeptidase. Chain P, domain 1"/>
    <property type="match status" value="1"/>
</dbReference>
<dbReference type="GO" id="GO:0006518">
    <property type="term" value="P:peptide metabolic process"/>
    <property type="evidence" value="ECO:0007669"/>
    <property type="project" value="TreeGrafter"/>
</dbReference>
<dbReference type="Gene3D" id="1.10.1370.10">
    <property type="entry name" value="Neurolysin, domain 3"/>
    <property type="match status" value="1"/>
</dbReference>
<dbReference type="EMBL" id="QEAP01000253">
    <property type="protein sequence ID" value="TPX71345.1"/>
    <property type="molecule type" value="Genomic_DNA"/>
</dbReference>
<evidence type="ECO:0000256" key="3">
    <source>
        <dbReference type="ARBA" id="ARBA00022723"/>
    </source>
</evidence>
<dbReference type="Proteomes" id="UP000320333">
    <property type="component" value="Unassembled WGS sequence"/>
</dbReference>
<dbReference type="SUPFAM" id="SSF55486">
    <property type="entry name" value="Metalloproteases ('zincins'), catalytic domain"/>
    <property type="match status" value="1"/>
</dbReference>
<keyword evidence="2 7" id="KW-0645">Protease</keyword>
<dbReference type="GO" id="GO:0004222">
    <property type="term" value="F:metalloendopeptidase activity"/>
    <property type="evidence" value="ECO:0007669"/>
    <property type="project" value="InterPro"/>
</dbReference>
<comment type="similarity">
    <text evidence="1 7">Belongs to the peptidase M3 family.</text>
</comment>
<dbReference type="GO" id="GO:0005758">
    <property type="term" value="C:mitochondrial intermembrane space"/>
    <property type="evidence" value="ECO:0007669"/>
    <property type="project" value="TreeGrafter"/>
</dbReference>
<feature type="domain" description="Peptidase M3A/M3B catalytic" evidence="8">
    <location>
        <begin position="278"/>
        <end position="726"/>
    </location>
</feature>
<evidence type="ECO:0000313" key="10">
    <source>
        <dbReference type="Proteomes" id="UP000320333"/>
    </source>
</evidence>
<dbReference type="FunFam" id="3.40.390.10:FF:000006">
    <property type="entry name" value="Thimet oligopeptidase 1"/>
    <property type="match status" value="1"/>
</dbReference>
<dbReference type="STRING" id="246404.A0A507F6N5"/>
<dbReference type="GO" id="GO:0006508">
    <property type="term" value="P:proteolysis"/>
    <property type="evidence" value="ECO:0007669"/>
    <property type="project" value="UniProtKB-KW"/>
</dbReference>
<dbReference type="PANTHER" id="PTHR11804:SF84">
    <property type="entry name" value="SACCHAROLYSIN"/>
    <property type="match status" value="1"/>
</dbReference>